<comment type="subcellular location">
    <subcellularLocation>
        <location evidence="1">Cell inner membrane</location>
        <topology evidence="1">Single-pass membrane protein</topology>
    </subcellularLocation>
</comment>
<evidence type="ECO:0000256" key="1">
    <source>
        <dbReference type="ARBA" id="ARBA00004377"/>
    </source>
</evidence>
<dbReference type="NCBIfam" id="TIGR01709">
    <property type="entry name" value="typeII_sec_gspL"/>
    <property type="match status" value="1"/>
</dbReference>
<sequence length="351" mass="38219">MARAQFEFIKTAENLSGNLGGNLGGNAVAVIAGDMVSCFRVTLPALSAAKLRKTLPYLVSDLMVTDIEDMHLCLVETETPNDYLLLACAETVMREMQDAALAEDLSLKAAWPDYMLIAPPDEGVAILHEDGDILCRRADGTGFRMPEKLAEAALSDVTKDARRDGLRGPPPEDGQGMATGIYGAQFPFMSYLPVLKRPAILAATVLLIWVIGSFAQIGQYQAARADYEEASIQLFKQAFPDVTRVVNVEAQLMNKMMSSNALPARNFLYLTDTLFQAVEDVENIGIDRLTFDRTDIRPLQVTLRAQNFSALERARQKLVDAGFAVSEGKSSQVENGVTGDFSLSRTAGIGQ</sequence>
<dbReference type="Proteomes" id="UP000004836">
    <property type="component" value="Unassembled WGS sequence"/>
</dbReference>
<dbReference type="Gene3D" id="3.30.420.380">
    <property type="match status" value="1"/>
</dbReference>
<evidence type="ECO:0000313" key="13">
    <source>
        <dbReference type="Proteomes" id="UP000004836"/>
    </source>
</evidence>
<keyword evidence="7" id="KW-0653">Protein transport</keyword>
<dbReference type="InterPro" id="IPR007812">
    <property type="entry name" value="T2SS_protein-GspL"/>
</dbReference>
<dbReference type="EMBL" id="ALYF01000003">
    <property type="protein sequence ID" value="EJW20798.1"/>
    <property type="molecule type" value="Genomic_DNA"/>
</dbReference>
<accession>J9DF75</accession>
<dbReference type="AlphaFoldDB" id="J9DF75"/>
<evidence type="ECO:0000256" key="8">
    <source>
        <dbReference type="ARBA" id="ARBA00022989"/>
    </source>
</evidence>
<organism evidence="12 13">
    <name type="scientific">alpha proteobacterium IMCC14465</name>
    <dbReference type="NCBI Taxonomy" id="1220535"/>
    <lineage>
        <taxon>Bacteria</taxon>
        <taxon>Pseudomonadati</taxon>
        <taxon>Pseudomonadota</taxon>
        <taxon>Alphaproteobacteria</taxon>
        <taxon>PS1 clade</taxon>
    </lineage>
</organism>
<keyword evidence="8" id="KW-1133">Transmembrane helix</keyword>
<proteinExistence type="inferred from homology"/>
<dbReference type="GO" id="GO:0009276">
    <property type="term" value="C:Gram-negative-bacterium-type cell wall"/>
    <property type="evidence" value="ECO:0007669"/>
    <property type="project" value="InterPro"/>
</dbReference>
<evidence type="ECO:0000256" key="5">
    <source>
        <dbReference type="ARBA" id="ARBA00022519"/>
    </source>
</evidence>
<reference evidence="12 13" key="1">
    <citation type="journal article" date="2012" name="J. Bacteriol.">
        <title>Genome Sequence of Strain IMCC14465, Isolated from the East Sea, Belonging to the PS1 Clade of Alphaproteobacteria.</title>
        <authorList>
            <person name="Yang S.J."/>
            <person name="Kang I."/>
            <person name="Cho J.C."/>
        </authorList>
    </citation>
    <scope>NUCLEOTIDE SEQUENCE [LARGE SCALE GENOMIC DNA]</scope>
    <source>
        <strain evidence="12 13">IMCC14465</strain>
    </source>
</reference>
<feature type="domain" description="GspL periplasmic" evidence="11">
    <location>
        <begin position="196"/>
        <end position="345"/>
    </location>
</feature>
<keyword evidence="13" id="KW-1185">Reference proteome</keyword>
<dbReference type="InterPro" id="IPR043129">
    <property type="entry name" value="ATPase_NBD"/>
</dbReference>
<feature type="domain" description="GspL cytoplasmic actin-ATPase-like" evidence="10">
    <location>
        <begin position="35"/>
        <end position="156"/>
    </location>
</feature>
<keyword evidence="9" id="KW-0472">Membrane</keyword>
<dbReference type="InterPro" id="IPR025691">
    <property type="entry name" value="GspL_pp_dom"/>
</dbReference>
<evidence type="ECO:0000256" key="6">
    <source>
        <dbReference type="ARBA" id="ARBA00022692"/>
    </source>
</evidence>
<dbReference type="SUPFAM" id="SSF53067">
    <property type="entry name" value="Actin-like ATPase domain"/>
    <property type="match status" value="1"/>
</dbReference>
<evidence type="ECO:0000256" key="4">
    <source>
        <dbReference type="ARBA" id="ARBA00022475"/>
    </source>
</evidence>
<gene>
    <name evidence="12" type="ORF">IMCC14465_05940</name>
</gene>
<evidence type="ECO:0000256" key="7">
    <source>
        <dbReference type="ARBA" id="ARBA00022927"/>
    </source>
</evidence>
<dbReference type="GO" id="GO:0015627">
    <property type="term" value="C:type II protein secretion system complex"/>
    <property type="evidence" value="ECO:0007669"/>
    <property type="project" value="InterPro"/>
</dbReference>
<dbReference type="Gene3D" id="3.30.1360.100">
    <property type="entry name" value="General secretion pathway protein M, EpsM"/>
    <property type="match status" value="1"/>
</dbReference>
<dbReference type="eggNOG" id="COG3297">
    <property type="taxonomic scope" value="Bacteria"/>
</dbReference>
<dbReference type="PIRSF" id="PIRSF015761">
    <property type="entry name" value="Protein_L"/>
    <property type="match status" value="1"/>
</dbReference>
<keyword evidence="6" id="KW-0812">Transmembrane</keyword>
<dbReference type="GO" id="GO:0005886">
    <property type="term" value="C:plasma membrane"/>
    <property type="evidence" value="ECO:0007669"/>
    <property type="project" value="UniProtKB-SubCell"/>
</dbReference>
<keyword evidence="5" id="KW-0997">Cell inner membrane</keyword>
<dbReference type="STRING" id="1220535.IMCC14465_05940"/>
<evidence type="ECO:0000313" key="12">
    <source>
        <dbReference type="EMBL" id="EJW20798.1"/>
    </source>
</evidence>
<name>J9DF75_9PROT</name>
<dbReference type="InterPro" id="IPR024230">
    <property type="entry name" value="GspL_cyto_dom"/>
</dbReference>
<evidence type="ECO:0000259" key="11">
    <source>
        <dbReference type="Pfam" id="PF12693"/>
    </source>
</evidence>
<dbReference type="GO" id="GO:0015628">
    <property type="term" value="P:protein secretion by the type II secretion system"/>
    <property type="evidence" value="ECO:0007669"/>
    <property type="project" value="InterPro"/>
</dbReference>
<evidence type="ECO:0000259" key="10">
    <source>
        <dbReference type="Pfam" id="PF05134"/>
    </source>
</evidence>
<dbReference type="Pfam" id="PF12693">
    <property type="entry name" value="GspL_C"/>
    <property type="match status" value="1"/>
</dbReference>
<comment type="similarity">
    <text evidence="2">Belongs to the GSP L family.</text>
</comment>
<keyword evidence="4" id="KW-1003">Cell membrane</keyword>
<evidence type="ECO:0000256" key="3">
    <source>
        <dbReference type="ARBA" id="ARBA00022448"/>
    </source>
</evidence>
<protein>
    <recommendedName>
        <fullName evidence="14">Type II secretion system protein L</fullName>
    </recommendedName>
</protein>
<dbReference type="OrthoDB" id="7432052at2"/>
<evidence type="ECO:0000256" key="2">
    <source>
        <dbReference type="ARBA" id="ARBA00005318"/>
    </source>
</evidence>
<evidence type="ECO:0000256" key="9">
    <source>
        <dbReference type="ARBA" id="ARBA00023136"/>
    </source>
</evidence>
<evidence type="ECO:0008006" key="14">
    <source>
        <dbReference type="Google" id="ProtNLM"/>
    </source>
</evidence>
<comment type="caution">
    <text evidence="12">The sequence shown here is derived from an EMBL/GenBank/DDBJ whole genome shotgun (WGS) entry which is preliminary data.</text>
</comment>
<dbReference type="Pfam" id="PF05134">
    <property type="entry name" value="T2SSL"/>
    <property type="match status" value="1"/>
</dbReference>
<keyword evidence="3" id="KW-0813">Transport</keyword>